<dbReference type="SUPFAM" id="SSF159121">
    <property type="entry name" value="BC4932-like"/>
    <property type="match status" value="1"/>
</dbReference>
<feature type="chain" id="PRO_5039429461" evidence="1">
    <location>
        <begin position="26"/>
        <end position="121"/>
    </location>
</feature>
<name>A0A073KBZ1_9BACI</name>
<protein>
    <submittedName>
        <fullName evidence="2">Membrane protein</fullName>
    </submittedName>
</protein>
<dbReference type="OrthoDB" id="8719215at2"/>
<keyword evidence="1" id="KW-0732">Signal</keyword>
<keyword evidence="3" id="KW-1185">Reference proteome</keyword>
<reference evidence="2 3" key="1">
    <citation type="submission" date="2014-06" db="EMBL/GenBank/DDBJ databases">
        <title>Draft genome sequence of Bacillus manliponensis JCM 15802 (MCCC 1A00708).</title>
        <authorList>
            <person name="Lai Q."/>
            <person name="Liu Y."/>
            <person name="Shao Z."/>
        </authorList>
    </citation>
    <scope>NUCLEOTIDE SEQUENCE [LARGE SCALE GENOMIC DNA]</scope>
    <source>
        <strain evidence="2 3">JCM 15802</strain>
    </source>
</reference>
<evidence type="ECO:0000256" key="1">
    <source>
        <dbReference type="SAM" id="SignalP"/>
    </source>
</evidence>
<accession>A0A073KBZ1</accession>
<comment type="caution">
    <text evidence="2">The sequence shown here is derived from an EMBL/GenBank/DDBJ whole genome shotgun (WGS) entry which is preliminary data.</text>
</comment>
<dbReference type="RefSeq" id="WP_034637899.1">
    <property type="nucleotide sequence ID" value="NZ_CBCSJC010000010.1"/>
</dbReference>
<dbReference type="PANTHER" id="PTHR36433:SF2">
    <property type="entry name" value="YXEA FAMILY PROTEIN"/>
    <property type="match status" value="1"/>
</dbReference>
<dbReference type="PROSITE" id="PS51257">
    <property type="entry name" value="PROKAR_LIPOPROTEIN"/>
    <property type="match status" value="1"/>
</dbReference>
<dbReference type="EMBL" id="JOTN01000005">
    <property type="protein sequence ID" value="KEK19813.1"/>
    <property type="molecule type" value="Genomic_DNA"/>
</dbReference>
<feature type="signal peptide" evidence="1">
    <location>
        <begin position="1"/>
        <end position="25"/>
    </location>
</feature>
<evidence type="ECO:0000313" key="3">
    <source>
        <dbReference type="Proteomes" id="UP000027822"/>
    </source>
</evidence>
<dbReference type="AlphaFoldDB" id="A0A073KBZ1"/>
<dbReference type="PANTHER" id="PTHR36433">
    <property type="entry name" value="HYPOTHETICAL CYTOSOLIC PROTEIN"/>
    <property type="match status" value="1"/>
</dbReference>
<dbReference type="InterPro" id="IPR036166">
    <property type="entry name" value="YxeA-like_sf"/>
</dbReference>
<gene>
    <name evidence="2" type="ORF">BAMA_18705</name>
</gene>
<dbReference type="Gene3D" id="2.40.50.480">
    <property type="match status" value="1"/>
</dbReference>
<dbReference type="NCBIfam" id="TIGR01655">
    <property type="entry name" value="yxeA_fam"/>
    <property type="match status" value="1"/>
</dbReference>
<dbReference type="Pfam" id="PF06486">
    <property type="entry name" value="DUF1093"/>
    <property type="match status" value="1"/>
</dbReference>
<dbReference type="Proteomes" id="UP000027822">
    <property type="component" value="Unassembled WGS sequence"/>
</dbReference>
<sequence length="121" mass="14104">MKRYIAIFSVLVVFMTMLVGCNSSDFDPNRVGKDQYYVQIDVDGKEVETKAEDGKRYTRYEYELAGFDENGKEKVMEFDASKNLRKEAFLRVYHNGKGVLAWEEMKKDELPKKAKEKLSVK</sequence>
<dbReference type="InterPro" id="IPR006542">
    <property type="entry name" value="DUF1093"/>
</dbReference>
<organism evidence="2 3">
    <name type="scientific">Bacillus manliponensis</name>
    <dbReference type="NCBI Taxonomy" id="574376"/>
    <lineage>
        <taxon>Bacteria</taxon>
        <taxon>Bacillati</taxon>
        <taxon>Bacillota</taxon>
        <taxon>Bacilli</taxon>
        <taxon>Bacillales</taxon>
        <taxon>Bacillaceae</taxon>
        <taxon>Bacillus</taxon>
        <taxon>Bacillus cereus group</taxon>
    </lineage>
</organism>
<proteinExistence type="predicted"/>
<evidence type="ECO:0000313" key="2">
    <source>
        <dbReference type="EMBL" id="KEK19813.1"/>
    </source>
</evidence>
<dbReference type="STRING" id="574376.BAMA_18705"/>
<dbReference type="eggNOG" id="COG5294">
    <property type="taxonomic scope" value="Bacteria"/>
</dbReference>